<evidence type="ECO:0000256" key="2">
    <source>
        <dbReference type="ARBA" id="ARBA00022679"/>
    </source>
</evidence>
<keyword evidence="2" id="KW-0808">Transferase</keyword>
<comment type="caution">
    <text evidence="3">The sequence shown here is derived from an EMBL/GenBank/DDBJ whole genome shotgun (WGS) entry which is preliminary data.</text>
</comment>
<protein>
    <submittedName>
        <fullName evidence="3">Phytoene/squalene synthase family protein</fullName>
    </submittedName>
</protein>
<proteinExistence type="predicted"/>
<comment type="pathway">
    <text evidence="1">Carotenoid biosynthesis; phytoene biosynthesis.</text>
</comment>
<reference evidence="3 4" key="1">
    <citation type="submission" date="2019-03" db="EMBL/GenBank/DDBJ databases">
        <title>Genomic features of bacteria from cold environments.</title>
        <authorList>
            <person name="Shen L."/>
        </authorList>
    </citation>
    <scope>NUCLEOTIDE SEQUENCE [LARGE SCALE GENOMIC DNA]</scope>
    <source>
        <strain evidence="4">T3246-1</strain>
    </source>
</reference>
<accession>A0ABY2E8G0</accession>
<dbReference type="InterPro" id="IPR002060">
    <property type="entry name" value="Squ/phyt_synthse"/>
</dbReference>
<gene>
    <name evidence="3" type="ORF">EXU48_00905</name>
</gene>
<dbReference type="Proteomes" id="UP000504882">
    <property type="component" value="Unassembled WGS sequence"/>
</dbReference>
<dbReference type="Pfam" id="PF00494">
    <property type="entry name" value="SQS_PSY"/>
    <property type="match status" value="1"/>
</dbReference>
<dbReference type="InterPro" id="IPR044843">
    <property type="entry name" value="Trans_IPPS_bact-type"/>
</dbReference>
<dbReference type="SUPFAM" id="SSF48576">
    <property type="entry name" value="Terpenoid synthases"/>
    <property type="match status" value="1"/>
</dbReference>
<dbReference type="RefSeq" id="WP_133105696.1">
    <property type="nucleotide sequence ID" value="NZ_SMNA01000001.1"/>
</dbReference>
<dbReference type="SFLD" id="SFLDG01018">
    <property type="entry name" value="Squalene/Phytoene_Synthase_Lik"/>
    <property type="match status" value="1"/>
</dbReference>
<dbReference type="PROSITE" id="PS01045">
    <property type="entry name" value="SQUALEN_PHYTOEN_SYN_2"/>
    <property type="match status" value="1"/>
</dbReference>
<dbReference type="Gene3D" id="1.10.600.10">
    <property type="entry name" value="Farnesyl Diphosphate Synthase"/>
    <property type="match status" value="1"/>
</dbReference>
<evidence type="ECO:0000256" key="1">
    <source>
        <dbReference type="ARBA" id="ARBA00004684"/>
    </source>
</evidence>
<dbReference type="SFLD" id="SFLDS00005">
    <property type="entry name" value="Isoprenoid_Synthase_Type_I"/>
    <property type="match status" value="1"/>
</dbReference>
<dbReference type="SFLD" id="SFLDG01212">
    <property type="entry name" value="Phytoene_synthase_like"/>
    <property type="match status" value="1"/>
</dbReference>
<organism evidence="3 4">
    <name type="scientific">Occultella glacieicola</name>
    <dbReference type="NCBI Taxonomy" id="2518684"/>
    <lineage>
        <taxon>Bacteria</taxon>
        <taxon>Bacillati</taxon>
        <taxon>Actinomycetota</taxon>
        <taxon>Actinomycetes</taxon>
        <taxon>Micrococcales</taxon>
        <taxon>Ruaniaceae</taxon>
        <taxon>Occultella</taxon>
    </lineage>
</organism>
<keyword evidence="4" id="KW-1185">Reference proteome</keyword>
<sequence length="294" mass="31580">MSAAEGTIVGSTDPLYDRVAQRSAGVVISGYSTSFSWACRLLAEPVRTQVRNIYALVRVADELVDGPTSADPARAAVLLDALEAQTLDAVRTGHSTNLLVHAFAMTARSCGIGADLIAPFFASMRTDLSVTSHDEQSFSEYVYGSAEVVGLMCLRAFLAAPDADGAPSYSRLAPGAKRLGAAFQKVNFLRDLGADVDLRGRTYFPDLDVERLTDAHRDALLDEIDADLDVAAAAIARLPRSSRRAVRAAHDLFAALSKRLRATPAIQLRRSRVRVPAVGKGWILVHAFAVRGRS</sequence>
<evidence type="ECO:0000313" key="4">
    <source>
        <dbReference type="Proteomes" id="UP000504882"/>
    </source>
</evidence>
<name>A0ABY2E8G0_9MICO</name>
<evidence type="ECO:0000313" key="3">
    <source>
        <dbReference type="EMBL" id="TDE98794.1"/>
    </source>
</evidence>
<dbReference type="InterPro" id="IPR008949">
    <property type="entry name" value="Isoprenoid_synthase_dom_sf"/>
</dbReference>
<dbReference type="EMBL" id="SMNA01000001">
    <property type="protein sequence ID" value="TDE98794.1"/>
    <property type="molecule type" value="Genomic_DNA"/>
</dbReference>
<dbReference type="InterPro" id="IPR019845">
    <property type="entry name" value="Squalene/phytoene_synthase_CS"/>
</dbReference>
<dbReference type="PANTHER" id="PTHR31480">
    <property type="entry name" value="BIFUNCTIONAL LYCOPENE CYCLASE/PHYTOENE SYNTHASE"/>
    <property type="match status" value="1"/>
</dbReference>